<keyword evidence="2" id="KW-1185">Reference proteome</keyword>
<protein>
    <submittedName>
        <fullName evidence="1">Uncharacterized protein</fullName>
    </submittedName>
</protein>
<sequence>MIDFILYKKHLLDQEVGLDAFRESVDIRFQNAIKRMGLSSECIDIKCFCSVNKECVMTPTNGKMRIYMDKHQMDLLYGLTLFFYLYGHIDVKYAAYHYVFRIFPYFEKRLSYFLLVMQAEKCFCAKRLALSKAYLDAADAIDYKSYFPKESEADTLENQFLLNLLWNKGEKQDISYCFSLNFFVFHELSHAKYTLAPDDLKRFEEAVGYFLNSTDYQELVYSFGEGLNLHCPDIPIEECICDVYALYLLFDFVYENASDYHFEYMLDSYFVSVLILALVNSKQAYCDLLSEEEYAYAGKRAVYAIAALGIIWMSEGRPLNMQMSLGKSMHYSFDRFKNLKLTLDHSWGRLYSQFHLNEQPSMSIDEERSLAQELIHRFSKIS</sequence>
<dbReference type="Proteomes" id="UP001491552">
    <property type="component" value="Unassembled WGS sequence"/>
</dbReference>
<dbReference type="RefSeq" id="WP_349136854.1">
    <property type="nucleotide sequence ID" value="NZ_JBBMFF010000261.1"/>
</dbReference>
<proteinExistence type="predicted"/>
<comment type="caution">
    <text evidence="1">The sequence shown here is derived from an EMBL/GenBank/DDBJ whole genome shotgun (WGS) entry which is preliminary data.</text>
</comment>
<accession>A0ABV1G9R0</accession>
<dbReference type="EMBL" id="JBBMFF010000261">
    <property type="protein sequence ID" value="MEQ2512167.1"/>
    <property type="molecule type" value="Genomic_DNA"/>
</dbReference>
<reference evidence="1 2" key="1">
    <citation type="submission" date="2024-03" db="EMBL/GenBank/DDBJ databases">
        <title>Human intestinal bacterial collection.</title>
        <authorList>
            <person name="Pauvert C."/>
            <person name="Hitch T.C.A."/>
            <person name="Clavel T."/>
        </authorList>
    </citation>
    <scope>NUCLEOTIDE SEQUENCE [LARGE SCALE GENOMIC DNA]</scope>
    <source>
        <strain evidence="1 2">CLA-AA-H192</strain>
    </source>
</reference>
<organism evidence="1 2">
    <name type="scientific">Faecousia intestinalis</name>
    <dbReference type="NCBI Taxonomy" id="3133167"/>
    <lineage>
        <taxon>Bacteria</taxon>
        <taxon>Bacillati</taxon>
        <taxon>Bacillota</taxon>
        <taxon>Clostridia</taxon>
        <taxon>Eubacteriales</taxon>
        <taxon>Oscillospiraceae</taxon>
        <taxon>Faecousia</taxon>
    </lineage>
</organism>
<evidence type="ECO:0000313" key="2">
    <source>
        <dbReference type="Proteomes" id="UP001491552"/>
    </source>
</evidence>
<evidence type="ECO:0000313" key="1">
    <source>
        <dbReference type="EMBL" id="MEQ2512167.1"/>
    </source>
</evidence>
<gene>
    <name evidence="1" type="ORF">WMO66_13105</name>
</gene>
<name>A0ABV1G9R0_9FIRM</name>